<keyword evidence="8" id="KW-1185">Reference proteome</keyword>
<comment type="catalytic activity">
    <reaction evidence="3">
        <text>[protein]-L-glutamate 5-O-methyl ester + H2O = L-glutamyl-[protein] + methanol + H(+)</text>
        <dbReference type="Rhea" id="RHEA:23236"/>
        <dbReference type="Rhea" id="RHEA-COMP:10208"/>
        <dbReference type="Rhea" id="RHEA-COMP:10311"/>
        <dbReference type="ChEBI" id="CHEBI:15377"/>
        <dbReference type="ChEBI" id="CHEBI:15378"/>
        <dbReference type="ChEBI" id="CHEBI:17790"/>
        <dbReference type="ChEBI" id="CHEBI:29973"/>
        <dbReference type="ChEBI" id="CHEBI:82795"/>
        <dbReference type="EC" id="3.1.1.61"/>
    </reaction>
</comment>
<comment type="caution">
    <text evidence="7">The sequence shown here is derived from an EMBL/GenBank/DDBJ whole genome shotgun (WGS) entry which is preliminary data.</text>
</comment>
<feature type="coiled-coil region" evidence="5">
    <location>
        <begin position="244"/>
        <end position="297"/>
    </location>
</feature>
<feature type="active site" evidence="4">
    <location>
        <position position="43"/>
    </location>
</feature>
<dbReference type="EC" id="3.1.1.61" evidence="2"/>
<dbReference type="PANTHER" id="PTHR42872">
    <property type="entry name" value="PROTEIN-GLUTAMATE METHYLESTERASE/PROTEIN-GLUTAMINE GLUTAMINASE"/>
    <property type="match status" value="1"/>
</dbReference>
<dbReference type="InterPro" id="IPR035909">
    <property type="entry name" value="CheB_C"/>
</dbReference>
<evidence type="ECO:0000256" key="5">
    <source>
        <dbReference type="SAM" id="Coils"/>
    </source>
</evidence>
<gene>
    <name evidence="7" type="ORF">EV138_2719</name>
</gene>
<feature type="active site" evidence="4">
    <location>
        <position position="135"/>
    </location>
</feature>
<dbReference type="AlphaFoldDB" id="A0A4V3FK78"/>
<dbReference type="PROSITE" id="PS50122">
    <property type="entry name" value="CHEB"/>
    <property type="match status" value="1"/>
</dbReference>
<dbReference type="GO" id="GO:0008984">
    <property type="term" value="F:protein-glutamate methylesterase activity"/>
    <property type="evidence" value="ECO:0007669"/>
    <property type="project" value="UniProtKB-EC"/>
</dbReference>
<dbReference type="Pfam" id="PF01339">
    <property type="entry name" value="CheB_methylest"/>
    <property type="match status" value="1"/>
</dbReference>
<dbReference type="GO" id="GO:0000156">
    <property type="term" value="F:phosphorelay response regulator activity"/>
    <property type="evidence" value="ECO:0007669"/>
    <property type="project" value="InterPro"/>
</dbReference>
<evidence type="ECO:0000259" key="6">
    <source>
        <dbReference type="PROSITE" id="PS50122"/>
    </source>
</evidence>
<dbReference type="InterPro" id="IPR000673">
    <property type="entry name" value="Sig_transdc_resp-reg_Me-estase"/>
</dbReference>
<evidence type="ECO:0000313" key="7">
    <source>
        <dbReference type="EMBL" id="TDU89163.1"/>
    </source>
</evidence>
<dbReference type="EMBL" id="SOCE01000001">
    <property type="protein sequence ID" value="TDU89163.1"/>
    <property type="molecule type" value="Genomic_DNA"/>
</dbReference>
<keyword evidence="1 4" id="KW-0378">Hydrolase</keyword>
<dbReference type="Proteomes" id="UP000295151">
    <property type="component" value="Unassembled WGS sequence"/>
</dbReference>
<dbReference type="GO" id="GO:0006935">
    <property type="term" value="P:chemotaxis"/>
    <property type="evidence" value="ECO:0007669"/>
    <property type="project" value="UniProtKB-UniRule"/>
</dbReference>
<dbReference type="SUPFAM" id="SSF52738">
    <property type="entry name" value="Methylesterase CheB, C-terminal domain"/>
    <property type="match status" value="1"/>
</dbReference>
<dbReference type="InterPro" id="IPR011247">
    <property type="entry name" value="Chemotax_prot-Glu_Me-esterase"/>
</dbReference>
<accession>A0A4V3FK78</accession>
<feature type="active site" evidence="4">
    <location>
        <position position="16"/>
    </location>
</feature>
<proteinExistence type="predicted"/>
<dbReference type="GO" id="GO:0005737">
    <property type="term" value="C:cytoplasm"/>
    <property type="evidence" value="ECO:0007669"/>
    <property type="project" value="InterPro"/>
</dbReference>
<organism evidence="7 8">
    <name type="scientific">Kribbella voronezhensis</name>
    <dbReference type="NCBI Taxonomy" id="2512212"/>
    <lineage>
        <taxon>Bacteria</taxon>
        <taxon>Bacillati</taxon>
        <taxon>Actinomycetota</taxon>
        <taxon>Actinomycetes</taxon>
        <taxon>Propionibacteriales</taxon>
        <taxon>Kribbellaceae</taxon>
        <taxon>Kribbella</taxon>
    </lineage>
</organism>
<protein>
    <recommendedName>
        <fullName evidence="2">protein-glutamate methylesterase</fullName>
        <ecNumber evidence="2">3.1.1.61</ecNumber>
    </recommendedName>
</protein>
<dbReference type="RefSeq" id="WP_166678452.1">
    <property type="nucleotide sequence ID" value="NZ_SOCE01000001.1"/>
</dbReference>
<evidence type="ECO:0000256" key="2">
    <source>
        <dbReference type="ARBA" id="ARBA00039140"/>
    </source>
</evidence>
<keyword evidence="5" id="KW-0175">Coiled coil</keyword>
<name>A0A4V3FK78_9ACTN</name>
<reference evidence="7 8" key="1">
    <citation type="submission" date="2019-03" db="EMBL/GenBank/DDBJ databases">
        <title>Genomic Encyclopedia of Type Strains, Phase III (KMG-III): the genomes of soil and plant-associated and newly described type strains.</title>
        <authorList>
            <person name="Whitman W."/>
        </authorList>
    </citation>
    <scope>NUCLEOTIDE SEQUENCE [LARGE SCALE GENOMIC DNA]</scope>
    <source>
        <strain evidence="7 8">VKM Ac-2575</strain>
    </source>
</reference>
<dbReference type="PIRSF" id="PIRSF036461">
    <property type="entry name" value="Chmtx_methlestr"/>
    <property type="match status" value="1"/>
</dbReference>
<sequence length="305" mass="31291">MKRPGPLRDLVVIGASAGGVEALRALVSALPPDLQAGVLIVLHLREGSTSALAHILDTAGPLPARFAEDGAPIENGHLYVAPPDHHLLVNGGHLSLSDRPAENGHRPSIDALFRSAANDRGRSAVGVVLSGVLDDGTAGLAAIKSRGGMAIVQDPADAAYPGMPDSALANVEIDQLLPAAAIGAELGQILAAPAGLVCPDCGGGLSVLTPDQSGVGCRSGHVWSADALLDTTDQPLQAALWTAVRSLDNKVELAERMAATARQRGNVALAQRYSGSMEEARAAARLLRNRLTAGESEVARDGEVN</sequence>
<keyword evidence="4" id="KW-0145">Chemotaxis</keyword>
<evidence type="ECO:0000256" key="1">
    <source>
        <dbReference type="ARBA" id="ARBA00022801"/>
    </source>
</evidence>
<evidence type="ECO:0000313" key="8">
    <source>
        <dbReference type="Proteomes" id="UP000295151"/>
    </source>
</evidence>
<evidence type="ECO:0000256" key="4">
    <source>
        <dbReference type="PROSITE-ProRule" id="PRU00050"/>
    </source>
</evidence>
<dbReference type="Gene3D" id="3.40.50.180">
    <property type="entry name" value="Methylesterase CheB, C-terminal domain"/>
    <property type="match status" value="1"/>
</dbReference>
<dbReference type="PANTHER" id="PTHR42872:SF6">
    <property type="entry name" value="PROTEIN-GLUTAMATE METHYLESTERASE_PROTEIN-GLUTAMINE GLUTAMINASE"/>
    <property type="match status" value="1"/>
</dbReference>
<feature type="domain" description="CheB-type methylesterase" evidence="6">
    <location>
        <begin position="4"/>
        <end position="193"/>
    </location>
</feature>
<evidence type="ECO:0000256" key="3">
    <source>
        <dbReference type="ARBA" id="ARBA00048267"/>
    </source>
</evidence>
<dbReference type="CDD" id="cd16433">
    <property type="entry name" value="CheB"/>
    <property type="match status" value="1"/>
</dbReference>